<evidence type="ECO:0000256" key="1">
    <source>
        <dbReference type="SAM" id="MobiDB-lite"/>
    </source>
</evidence>
<name>A0A5B7JJL5_PORTR</name>
<dbReference type="EMBL" id="VSRR010099102">
    <property type="protein sequence ID" value="MPC94563.1"/>
    <property type="molecule type" value="Genomic_DNA"/>
</dbReference>
<evidence type="ECO:0000313" key="2">
    <source>
        <dbReference type="EMBL" id="MPC94563.1"/>
    </source>
</evidence>
<accession>A0A5B7JJL5</accession>
<comment type="caution">
    <text evidence="2">The sequence shown here is derived from an EMBL/GenBank/DDBJ whole genome shotgun (WGS) entry which is preliminary data.</text>
</comment>
<sequence>MPPHSTLAPPSALLWVGGYLGGEGEGGPPFPPVKSTIQGGAPTHSGWPDRPLGPPRPHGPRDEANA</sequence>
<reference evidence="2 3" key="1">
    <citation type="submission" date="2019-05" db="EMBL/GenBank/DDBJ databases">
        <title>Another draft genome of Portunus trituberculatus and its Hox gene families provides insights of decapod evolution.</title>
        <authorList>
            <person name="Jeong J.-H."/>
            <person name="Song I."/>
            <person name="Kim S."/>
            <person name="Choi T."/>
            <person name="Kim D."/>
            <person name="Ryu S."/>
            <person name="Kim W."/>
        </authorList>
    </citation>
    <scope>NUCLEOTIDE SEQUENCE [LARGE SCALE GENOMIC DNA]</scope>
    <source>
        <tissue evidence="2">Muscle</tissue>
    </source>
</reference>
<dbReference type="AlphaFoldDB" id="A0A5B7JJL5"/>
<evidence type="ECO:0000313" key="3">
    <source>
        <dbReference type="Proteomes" id="UP000324222"/>
    </source>
</evidence>
<gene>
    <name evidence="2" type="ORF">E2C01_089737</name>
</gene>
<dbReference type="Proteomes" id="UP000324222">
    <property type="component" value="Unassembled WGS sequence"/>
</dbReference>
<proteinExistence type="predicted"/>
<feature type="region of interest" description="Disordered" evidence="1">
    <location>
        <begin position="17"/>
        <end position="66"/>
    </location>
</feature>
<organism evidence="2 3">
    <name type="scientific">Portunus trituberculatus</name>
    <name type="common">Swimming crab</name>
    <name type="synonym">Neptunus trituberculatus</name>
    <dbReference type="NCBI Taxonomy" id="210409"/>
    <lineage>
        <taxon>Eukaryota</taxon>
        <taxon>Metazoa</taxon>
        <taxon>Ecdysozoa</taxon>
        <taxon>Arthropoda</taxon>
        <taxon>Crustacea</taxon>
        <taxon>Multicrustacea</taxon>
        <taxon>Malacostraca</taxon>
        <taxon>Eumalacostraca</taxon>
        <taxon>Eucarida</taxon>
        <taxon>Decapoda</taxon>
        <taxon>Pleocyemata</taxon>
        <taxon>Brachyura</taxon>
        <taxon>Eubrachyura</taxon>
        <taxon>Portunoidea</taxon>
        <taxon>Portunidae</taxon>
        <taxon>Portuninae</taxon>
        <taxon>Portunus</taxon>
    </lineage>
</organism>
<protein>
    <submittedName>
        <fullName evidence="2">Uncharacterized protein</fullName>
    </submittedName>
</protein>
<feature type="compositionally biased region" description="Gly residues" evidence="1">
    <location>
        <begin position="18"/>
        <end position="27"/>
    </location>
</feature>
<keyword evidence="3" id="KW-1185">Reference proteome</keyword>